<protein>
    <recommendedName>
        <fullName evidence="2">CAAX prenyl protease 2/Lysostaphin resistance protein A-like domain-containing protein</fullName>
    </recommendedName>
</protein>
<dbReference type="InterPro" id="IPR003675">
    <property type="entry name" value="Rce1/LyrA-like_dom"/>
</dbReference>
<feature type="transmembrane region" description="Helical" evidence="1">
    <location>
        <begin position="181"/>
        <end position="203"/>
    </location>
</feature>
<feature type="transmembrane region" description="Helical" evidence="1">
    <location>
        <begin position="155"/>
        <end position="175"/>
    </location>
</feature>
<dbReference type="AlphaFoldDB" id="A0A7W5GGT9"/>
<keyword evidence="1" id="KW-1133">Transmembrane helix</keyword>
<dbReference type="GO" id="GO:0004175">
    <property type="term" value="F:endopeptidase activity"/>
    <property type="evidence" value="ECO:0007669"/>
    <property type="project" value="UniProtKB-ARBA"/>
</dbReference>
<sequence length="232" mass="24327">MTDWRSRPRGARAGDGQLLGLALVAAVTGVLVTKVLPSTGSPWAPVASLLPLWLGLAAPAALFLARARPKGLLRWRVTDLVWGLGLGLALRLVQGVLEGADLQPFPTVQNVGGPFSSRWWLEQVVASGVVAPVAEEFFFRAVILVTIYRLLRRNVGAVAAGAAALLCSAGAFVLLHEAFALLSVVAAIQLFLLGAVCAALVLLTGRIWGAVLVHVVYNATFIGLSMIGTYAG</sequence>
<dbReference type="Proteomes" id="UP000543579">
    <property type="component" value="Unassembled WGS sequence"/>
</dbReference>
<dbReference type="GO" id="GO:0080120">
    <property type="term" value="P:CAAX-box protein maturation"/>
    <property type="evidence" value="ECO:0007669"/>
    <property type="project" value="UniProtKB-ARBA"/>
</dbReference>
<dbReference type="RefSeq" id="WP_183420015.1">
    <property type="nucleotide sequence ID" value="NZ_JACHXY010000002.1"/>
</dbReference>
<name>A0A7W5GGT9_9MICO</name>
<feature type="transmembrane region" description="Helical" evidence="1">
    <location>
        <begin position="210"/>
        <end position="231"/>
    </location>
</feature>
<feature type="transmembrane region" description="Helical" evidence="1">
    <location>
        <begin position="43"/>
        <end position="65"/>
    </location>
</feature>
<evidence type="ECO:0000256" key="1">
    <source>
        <dbReference type="SAM" id="Phobius"/>
    </source>
</evidence>
<reference evidence="3 4" key="1">
    <citation type="submission" date="2020-08" db="EMBL/GenBank/DDBJ databases">
        <title>Genomic Encyclopedia of Type Strains, Phase III (KMG-III): the genomes of soil and plant-associated and newly described type strains.</title>
        <authorList>
            <person name="Whitman W."/>
        </authorList>
    </citation>
    <scope>NUCLEOTIDE SEQUENCE [LARGE SCALE GENOMIC DNA]</scope>
    <source>
        <strain evidence="3 4">CECT 8356</strain>
    </source>
</reference>
<evidence type="ECO:0000313" key="4">
    <source>
        <dbReference type="Proteomes" id="UP000543579"/>
    </source>
</evidence>
<evidence type="ECO:0000259" key="2">
    <source>
        <dbReference type="Pfam" id="PF02517"/>
    </source>
</evidence>
<keyword evidence="1" id="KW-0472">Membrane</keyword>
<feature type="transmembrane region" description="Helical" evidence="1">
    <location>
        <begin position="18"/>
        <end position="37"/>
    </location>
</feature>
<dbReference type="EMBL" id="JACHXY010000002">
    <property type="protein sequence ID" value="MBB3158607.1"/>
    <property type="molecule type" value="Genomic_DNA"/>
</dbReference>
<organism evidence="3 4">
    <name type="scientific">Microbacterium proteolyticum</name>
    <dbReference type="NCBI Taxonomy" id="1572644"/>
    <lineage>
        <taxon>Bacteria</taxon>
        <taxon>Bacillati</taxon>
        <taxon>Actinomycetota</taxon>
        <taxon>Actinomycetes</taxon>
        <taxon>Micrococcales</taxon>
        <taxon>Microbacteriaceae</taxon>
        <taxon>Microbacterium</taxon>
    </lineage>
</organism>
<keyword evidence="1" id="KW-0812">Transmembrane</keyword>
<comment type="caution">
    <text evidence="3">The sequence shown here is derived from an EMBL/GenBank/DDBJ whole genome shotgun (WGS) entry which is preliminary data.</text>
</comment>
<dbReference type="Pfam" id="PF02517">
    <property type="entry name" value="Rce1-like"/>
    <property type="match status" value="1"/>
</dbReference>
<accession>A0A7W5GGT9</accession>
<evidence type="ECO:0000313" key="3">
    <source>
        <dbReference type="EMBL" id="MBB3158607.1"/>
    </source>
</evidence>
<feature type="domain" description="CAAX prenyl protease 2/Lysostaphin resistance protein A-like" evidence="2">
    <location>
        <begin position="119"/>
        <end position="219"/>
    </location>
</feature>
<gene>
    <name evidence="3" type="ORF">FHS07_002303</name>
</gene>
<proteinExistence type="predicted"/>